<dbReference type="InterPro" id="IPR037067">
    <property type="entry name" value="Coatomer_gsu_app_sf"/>
</dbReference>
<dbReference type="AlphaFoldDB" id="A0A0D1Z3F7"/>
<evidence type="ECO:0000256" key="5">
    <source>
        <dbReference type="ARBA" id="ARBA00022553"/>
    </source>
</evidence>
<evidence type="ECO:0000259" key="17">
    <source>
        <dbReference type="Pfam" id="PF16381"/>
    </source>
</evidence>
<dbReference type="GO" id="GO:0006886">
    <property type="term" value="P:intracellular protein transport"/>
    <property type="evidence" value="ECO:0007669"/>
    <property type="project" value="InterPro"/>
</dbReference>
<comment type="similarity">
    <text evidence="2 13">Belongs to the COPG family.</text>
</comment>
<evidence type="ECO:0000256" key="9">
    <source>
        <dbReference type="ARBA" id="ARBA00023034"/>
    </source>
</evidence>
<evidence type="ECO:0000256" key="14">
    <source>
        <dbReference type="SAM" id="MobiDB-lite"/>
    </source>
</evidence>
<dbReference type="GO" id="GO:0006891">
    <property type="term" value="P:intra-Golgi vesicle-mediated transport"/>
    <property type="evidence" value="ECO:0007669"/>
    <property type="project" value="TreeGrafter"/>
</dbReference>
<dbReference type="InterPro" id="IPR012295">
    <property type="entry name" value="TBP_dom_sf"/>
</dbReference>
<dbReference type="FunFam" id="1.25.10.10:FF:000071">
    <property type="entry name" value="Coatomer subunit gamma"/>
    <property type="match status" value="1"/>
</dbReference>
<dbReference type="GeneID" id="27309413"/>
<proteinExistence type="inferred from homology"/>
<dbReference type="InterPro" id="IPR032154">
    <property type="entry name" value="Coatomer_g_Cpla"/>
</dbReference>
<evidence type="ECO:0000256" key="4">
    <source>
        <dbReference type="ARBA" id="ARBA00022490"/>
    </source>
</evidence>
<feature type="domain" description="Coatomer gamma subunit appendage Ig-like subdomain" evidence="16">
    <location>
        <begin position="645"/>
        <end position="794"/>
    </location>
</feature>
<dbReference type="RefSeq" id="XP_016217341.1">
    <property type="nucleotide sequence ID" value="XM_016354329.1"/>
</dbReference>
<dbReference type="PANTHER" id="PTHR10261">
    <property type="entry name" value="COATOMER SUBUNIT GAMMA"/>
    <property type="match status" value="1"/>
</dbReference>
<dbReference type="HOGENOM" id="CLU_010353_2_0_1"/>
<dbReference type="GO" id="GO:0000139">
    <property type="term" value="C:Golgi membrane"/>
    <property type="evidence" value="ECO:0007669"/>
    <property type="project" value="UniProtKB-SubCell"/>
</dbReference>
<reference evidence="18 19" key="1">
    <citation type="submission" date="2015-01" db="EMBL/GenBank/DDBJ databases">
        <title>The Genome Sequence of Ochroconis gallopava CBS43764.</title>
        <authorList>
            <consortium name="The Broad Institute Genomics Platform"/>
            <person name="Cuomo C."/>
            <person name="de Hoog S."/>
            <person name="Gorbushina A."/>
            <person name="Stielow B."/>
            <person name="Teixiera M."/>
            <person name="Abouelleil A."/>
            <person name="Chapman S.B."/>
            <person name="Priest M."/>
            <person name="Young S.K."/>
            <person name="Wortman J."/>
            <person name="Nusbaum C."/>
            <person name="Birren B."/>
        </authorList>
    </citation>
    <scope>NUCLEOTIDE SEQUENCE [LARGE SCALE GENOMIC DNA]</scope>
    <source>
        <strain evidence="18 19">CBS 43764</strain>
    </source>
</reference>
<evidence type="ECO:0000259" key="16">
    <source>
        <dbReference type="Pfam" id="PF08752"/>
    </source>
</evidence>
<feature type="compositionally biased region" description="Low complexity" evidence="14">
    <location>
        <begin position="612"/>
        <end position="641"/>
    </location>
</feature>
<name>A0A0D1Z3F7_9PEZI</name>
<dbReference type="Pfam" id="PF08752">
    <property type="entry name" value="COP-gamma_platf"/>
    <property type="match status" value="1"/>
</dbReference>
<dbReference type="InterPro" id="IPR002553">
    <property type="entry name" value="Clathrin/coatomer_adapt-like_N"/>
</dbReference>
<feature type="region of interest" description="Disordered" evidence="14">
    <location>
        <begin position="601"/>
        <end position="641"/>
    </location>
</feature>
<keyword evidence="8 13" id="KW-0653">Protein transport</keyword>
<dbReference type="FunCoup" id="A0A0D1Z3F7">
    <property type="interactions" value="1196"/>
</dbReference>
<dbReference type="STRING" id="253628.A0A0D1Z3F7"/>
<feature type="compositionally biased region" description="Basic and acidic residues" evidence="14">
    <location>
        <begin position="601"/>
        <end position="610"/>
    </location>
</feature>
<keyword evidence="7 13" id="KW-0931">ER-Golgi transport</keyword>
<dbReference type="InterPro" id="IPR017106">
    <property type="entry name" value="Coatomer_gsu"/>
</dbReference>
<keyword evidence="3 13" id="KW-0813">Transport</keyword>
<dbReference type="InterPro" id="IPR009028">
    <property type="entry name" value="Coatomer/calthrin_app_sub_C"/>
</dbReference>
<evidence type="ECO:0000313" key="19">
    <source>
        <dbReference type="Proteomes" id="UP000053259"/>
    </source>
</evidence>
<keyword evidence="11 13" id="KW-0968">Cytoplasmic vesicle</keyword>
<dbReference type="SUPFAM" id="SSF55711">
    <property type="entry name" value="Subdomain of clathrin and coatomer appendage domain"/>
    <property type="match status" value="1"/>
</dbReference>
<evidence type="ECO:0000256" key="10">
    <source>
        <dbReference type="ARBA" id="ARBA00023136"/>
    </source>
</evidence>
<keyword evidence="5" id="KW-0597">Phosphoprotein</keyword>
<keyword evidence="19" id="KW-1185">Reference proteome</keyword>
<dbReference type="Gene3D" id="2.60.40.1480">
    <property type="entry name" value="Coatomer, gamma subunit, appendage domain"/>
    <property type="match status" value="1"/>
</dbReference>
<dbReference type="OrthoDB" id="1074925at2759"/>
<dbReference type="GO" id="GO:0009306">
    <property type="term" value="P:protein secretion"/>
    <property type="evidence" value="ECO:0007669"/>
    <property type="project" value="TreeGrafter"/>
</dbReference>
<keyword evidence="10 13" id="KW-0472">Membrane</keyword>
<dbReference type="VEuPathDB" id="FungiDB:PV09_01440"/>
<comment type="subunit">
    <text evidence="13">Oligomeric complex.</text>
</comment>
<feature type="domain" description="Clathrin/coatomer adaptor adaptin-like N-terminal" evidence="15">
    <location>
        <begin position="17"/>
        <end position="550"/>
    </location>
</feature>
<dbReference type="InterPro" id="IPR016024">
    <property type="entry name" value="ARM-type_fold"/>
</dbReference>
<sequence length="909" mass="99756">MEKKDEDLGAVKMDRMQVLQEARIFNTSPVSPRRCRVLLTKLSLLLMQGEVYNSNEATNLFFGISKLFSSKDPSLRQMSYVVLKELTRSAEDIIMITSSIMKDMAVSSDVIYRANAVRAIIRVIDGSTAQAIERPLKTALVDKNPSVSTAALASSYHLLPIAKDLVRRWTNEIASAIEGGKSTGGMFSFGGSSAMVPPQSSYQAQYLAIGLLYELRRTDRMALVKMLQQYSQPGAIKSAPATVILVRLAAKLANDEPSMKTPMMTLLDSFLRHKSEMVNFEAAKALINFPDLPDAQAQNVIHVLQLFLTSPRNVTKFSAIRLLNTFAQFKPEAVRAANQDIESLITSSNRSIATFAITTLLRTGTESSLDRLLKQVTSLLSETEDSLKVTVVEAIRTLALKYPAKQAAMATFLGTSLREEGGFEYKRAIVEALFDLIKFIPESKKDCLAILSEYIEDCEYSKLATRILHLLGQEGPLSDSPSKFIRTIYNRISLENAVVRAAAVQALGKFGLSNPELRESIRVLLTRCLGDTDDECRDRAALNLRLIADSEDQEMAKRFLRNDSMFSLPVLEHQLVMYVTADPETFKQPFDLSKVPVVSRDQADAEERTKKLTAATPTLKAPSAGPKSSKPSAEQSAAAANAAQQKYAEELQRIPEIAAYGNLLKSSLPVELTESETEYVVSVVKHIFKEAVVLQFDIKNTLDATVLTDVTVVSTPVDEEESAFEEDFIIPAAALKTNEPGVVYVAFKKTGTAFAASTFSNILKFTSKEIDPTTNEPEEAGYEDEYQVEDLDLTGADYVVPAYAGSFENVWEQSNGEEASETLQLSNMKSIAEAVEQLAKALSLQPLEGTDIPMNTSTHTLKLYGKTVTGGKVAAMVRMAYSAKTGVTVQIKCRSEEEGVAPLIIGSVA</sequence>
<comment type="function">
    <text evidence="12 13">The coatomer is a cytosolic protein complex that binds to dilysine motifs and reversibly associates with Golgi non-clathrin-coated vesicles, which further mediate biosynthetic protein transport from the ER, via the Golgi up to the trans Golgi network. Coatomer complex is required for budding from Golgi membranes, and is essential for the retrograde Golgi-to-ER transport of dilysine-tagged proteins.</text>
</comment>
<evidence type="ECO:0000256" key="8">
    <source>
        <dbReference type="ARBA" id="ARBA00022927"/>
    </source>
</evidence>
<keyword evidence="6" id="KW-0677">Repeat</keyword>
<dbReference type="InParanoid" id="A0A0D1Z3F7"/>
<evidence type="ECO:0000256" key="12">
    <source>
        <dbReference type="ARBA" id="ARBA00025536"/>
    </source>
</evidence>
<protein>
    <recommendedName>
        <fullName evidence="13">Coatomer subunit gamma</fullName>
    </recommendedName>
</protein>
<feature type="domain" description="Coatomer subunit gamma C-terminal" evidence="17">
    <location>
        <begin position="796"/>
        <end position="908"/>
    </location>
</feature>
<evidence type="ECO:0000256" key="11">
    <source>
        <dbReference type="ARBA" id="ARBA00023329"/>
    </source>
</evidence>
<evidence type="ECO:0000256" key="2">
    <source>
        <dbReference type="ARBA" id="ARBA00010720"/>
    </source>
</evidence>
<evidence type="ECO:0000256" key="3">
    <source>
        <dbReference type="ARBA" id="ARBA00022448"/>
    </source>
</evidence>
<evidence type="ECO:0000313" key="18">
    <source>
        <dbReference type="EMBL" id="KIW07472.1"/>
    </source>
</evidence>
<evidence type="ECO:0000256" key="1">
    <source>
        <dbReference type="ARBA" id="ARBA00004255"/>
    </source>
</evidence>
<keyword evidence="4 13" id="KW-0963">Cytoplasm</keyword>
<dbReference type="Pfam" id="PF16381">
    <property type="entry name" value="Coatomer_g_Cpla"/>
    <property type="match status" value="1"/>
</dbReference>
<dbReference type="GO" id="GO:0006888">
    <property type="term" value="P:endoplasmic reticulum to Golgi vesicle-mediated transport"/>
    <property type="evidence" value="ECO:0007669"/>
    <property type="project" value="TreeGrafter"/>
</dbReference>
<comment type="subcellular location">
    <subcellularLocation>
        <location evidence="13">Cytoplasm</location>
    </subcellularLocation>
    <subcellularLocation>
        <location evidence="1 13">Golgi apparatus membrane</location>
        <topology evidence="1 13">Peripheral membrane protein</topology>
        <orientation evidence="1 13">Cytoplasmic side</orientation>
    </subcellularLocation>
    <subcellularLocation>
        <location evidence="13">Cytoplasmic vesicle</location>
        <location evidence="13">COPI-coated vesicle membrane</location>
        <topology evidence="13">Peripheral membrane protein</topology>
        <orientation evidence="13">Cytoplasmic side</orientation>
    </subcellularLocation>
</comment>
<dbReference type="SUPFAM" id="SSF49348">
    <property type="entry name" value="Clathrin adaptor appendage domain"/>
    <property type="match status" value="1"/>
</dbReference>
<dbReference type="InterPro" id="IPR011989">
    <property type="entry name" value="ARM-like"/>
</dbReference>
<evidence type="ECO:0000256" key="13">
    <source>
        <dbReference type="PIRNR" id="PIRNR037093"/>
    </source>
</evidence>
<dbReference type="GO" id="GO:0030126">
    <property type="term" value="C:COPI vesicle coat"/>
    <property type="evidence" value="ECO:0007669"/>
    <property type="project" value="InterPro"/>
</dbReference>
<dbReference type="Gene3D" id="3.30.310.10">
    <property type="entry name" value="TATA-Binding Protein"/>
    <property type="match status" value="1"/>
</dbReference>
<dbReference type="GO" id="GO:0005793">
    <property type="term" value="C:endoplasmic reticulum-Golgi intermediate compartment"/>
    <property type="evidence" value="ECO:0007669"/>
    <property type="project" value="TreeGrafter"/>
</dbReference>
<evidence type="ECO:0000256" key="6">
    <source>
        <dbReference type="ARBA" id="ARBA00022737"/>
    </source>
</evidence>
<keyword evidence="9 13" id="KW-0333">Golgi apparatus</keyword>
<organism evidence="18 19">
    <name type="scientific">Verruconis gallopava</name>
    <dbReference type="NCBI Taxonomy" id="253628"/>
    <lineage>
        <taxon>Eukaryota</taxon>
        <taxon>Fungi</taxon>
        <taxon>Dikarya</taxon>
        <taxon>Ascomycota</taxon>
        <taxon>Pezizomycotina</taxon>
        <taxon>Dothideomycetes</taxon>
        <taxon>Pleosporomycetidae</taxon>
        <taxon>Venturiales</taxon>
        <taxon>Sympoventuriaceae</taxon>
        <taxon>Verruconis</taxon>
    </lineage>
</organism>
<gene>
    <name evidence="18" type="ORF">PV09_01440</name>
</gene>
<dbReference type="FunFam" id="3.30.310.10:FF:000008">
    <property type="entry name" value="Coatomer subunit gamma"/>
    <property type="match status" value="1"/>
</dbReference>
<dbReference type="PIRSF" id="PIRSF037093">
    <property type="entry name" value="Coatomer_gamma_subunit"/>
    <property type="match status" value="1"/>
</dbReference>
<dbReference type="Proteomes" id="UP000053259">
    <property type="component" value="Unassembled WGS sequence"/>
</dbReference>
<dbReference type="GO" id="GO:0005198">
    <property type="term" value="F:structural molecule activity"/>
    <property type="evidence" value="ECO:0007669"/>
    <property type="project" value="InterPro"/>
</dbReference>
<dbReference type="InterPro" id="IPR013040">
    <property type="entry name" value="Coatomer_gsu_app_Ig-like_dom"/>
</dbReference>
<accession>A0A0D1Z3F7</accession>
<evidence type="ECO:0000256" key="7">
    <source>
        <dbReference type="ARBA" id="ARBA00022892"/>
    </source>
</evidence>
<dbReference type="PANTHER" id="PTHR10261:SF0">
    <property type="entry name" value="COATOMER SUBUNIT GAMMA-2"/>
    <property type="match status" value="1"/>
</dbReference>
<evidence type="ECO:0000259" key="15">
    <source>
        <dbReference type="Pfam" id="PF01602"/>
    </source>
</evidence>
<dbReference type="GO" id="GO:0005783">
    <property type="term" value="C:endoplasmic reticulum"/>
    <property type="evidence" value="ECO:0007669"/>
    <property type="project" value="TreeGrafter"/>
</dbReference>
<dbReference type="InterPro" id="IPR013041">
    <property type="entry name" value="Clathrin_app_Ig-like_sf"/>
</dbReference>
<dbReference type="SUPFAM" id="SSF48371">
    <property type="entry name" value="ARM repeat"/>
    <property type="match status" value="1"/>
</dbReference>
<dbReference type="Pfam" id="PF01602">
    <property type="entry name" value="Adaptin_N"/>
    <property type="match status" value="1"/>
</dbReference>
<dbReference type="Gene3D" id="1.25.10.10">
    <property type="entry name" value="Leucine-rich Repeat Variant"/>
    <property type="match status" value="2"/>
</dbReference>
<dbReference type="EMBL" id="KN847532">
    <property type="protein sequence ID" value="KIW07472.1"/>
    <property type="molecule type" value="Genomic_DNA"/>
</dbReference>
<dbReference type="FunFam" id="2.60.40.1480:FF:000001">
    <property type="entry name" value="Coatomer subunit gamma"/>
    <property type="match status" value="1"/>
</dbReference>